<gene>
    <name evidence="4" type="ORF">BO222_10595</name>
</gene>
<proteinExistence type="predicted"/>
<dbReference type="GeneID" id="82203599"/>
<dbReference type="OrthoDB" id="2615003at2"/>
<dbReference type="Pfam" id="PF07737">
    <property type="entry name" value="ATLF"/>
    <property type="match status" value="1"/>
</dbReference>
<sequence length="347" mass="40203">MKSRTSSAFLAFIRNLLISLLWGAGILIFEISSLNLWEVLHYEVGHWQLWFFPIAVFCFVFLYRSFKNPVMKLAICLIAISSLLLSLYFRGVQIADIASAYILDLKISQQKNVQKRTPLYPNSVLLTEEPLLVYWVDDEKTSETLNSEQLETTRQFIESLPEILTQYSAAVYLMEDSLFLQNNSDIASLEEVFGVSSTLQAASCIRVIFDDANVLYTYLKDGSTVFLNDPIFFRETIVHELAHLLDYYSTGIQDLLSESEEFNQFYEEDPDLFGDYGASAREEYFAEASVFYFLYPDLMKQIAPDIYQFFLDRFPYQEEIQNQEKIQNQKSKSEDNLMDPSENSVEN</sequence>
<evidence type="ECO:0000256" key="2">
    <source>
        <dbReference type="SAM" id="Phobius"/>
    </source>
</evidence>
<dbReference type="AlphaFoldDB" id="A0A1U7NDS5"/>
<keyword evidence="2" id="KW-1133">Transmembrane helix</keyword>
<dbReference type="InterPro" id="IPR024079">
    <property type="entry name" value="MetalloPept_cat_dom_sf"/>
</dbReference>
<evidence type="ECO:0000256" key="1">
    <source>
        <dbReference type="SAM" id="MobiDB-lite"/>
    </source>
</evidence>
<keyword evidence="2" id="KW-0472">Membrane</keyword>
<comment type="caution">
    <text evidence="4">The sequence shown here is derived from an EMBL/GenBank/DDBJ whole genome shotgun (WGS) entry which is preliminary data.</text>
</comment>
<dbReference type="RefSeq" id="WP_075820786.1">
    <property type="nucleotide sequence ID" value="NZ_CAJUTZ010000077.1"/>
</dbReference>
<name>A0A1U7NDS5_9FIRM</name>
<dbReference type="GO" id="GO:0008237">
    <property type="term" value="F:metallopeptidase activity"/>
    <property type="evidence" value="ECO:0007669"/>
    <property type="project" value="InterPro"/>
</dbReference>
<accession>A0A1U7NDS5</accession>
<dbReference type="EMBL" id="MPJW01000200">
    <property type="protein sequence ID" value="OLU37454.1"/>
    <property type="molecule type" value="Genomic_DNA"/>
</dbReference>
<evidence type="ECO:0000313" key="5">
    <source>
        <dbReference type="Proteomes" id="UP000186341"/>
    </source>
</evidence>
<dbReference type="InterPro" id="IPR014781">
    <property type="entry name" value="Anthrax_toxin_lethal/edema_N/C"/>
</dbReference>
<feature type="transmembrane region" description="Helical" evidence="2">
    <location>
        <begin position="70"/>
        <end position="89"/>
    </location>
</feature>
<dbReference type="SUPFAM" id="SSF55486">
    <property type="entry name" value="Metalloproteases ('zincins'), catalytic domain"/>
    <property type="match status" value="1"/>
</dbReference>
<keyword evidence="2" id="KW-0812">Transmembrane</keyword>
<feature type="domain" description="Anthrax toxin lethal/endema factor N-/C-terminal" evidence="3">
    <location>
        <begin position="238"/>
        <end position="310"/>
    </location>
</feature>
<protein>
    <recommendedName>
        <fullName evidence="3">Anthrax toxin lethal/endema factor N-/C-terminal domain-containing protein</fullName>
    </recommendedName>
</protein>
<feature type="transmembrane region" description="Helical" evidence="2">
    <location>
        <begin position="12"/>
        <end position="32"/>
    </location>
</feature>
<dbReference type="Gene3D" id="3.40.390.10">
    <property type="entry name" value="Collagenase (Catalytic Domain)"/>
    <property type="match status" value="1"/>
</dbReference>
<evidence type="ECO:0000259" key="3">
    <source>
        <dbReference type="Pfam" id="PF07737"/>
    </source>
</evidence>
<keyword evidence="5" id="KW-1185">Reference proteome</keyword>
<feature type="transmembrane region" description="Helical" evidence="2">
    <location>
        <begin position="44"/>
        <end position="63"/>
    </location>
</feature>
<organism evidence="4 5">
    <name type="scientific">Ileibacterium valens</name>
    <dbReference type="NCBI Taxonomy" id="1862668"/>
    <lineage>
        <taxon>Bacteria</taxon>
        <taxon>Bacillati</taxon>
        <taxon>Bacillota</taxon>
        <taxon>Erysipelotrichia</taxon>
        <taxon>Erysipelotrichales</taxon>
        <taxon>Erysipelotrichaceae</taxon>
        <taxon>Ileibacterium</taxon>
    </lineage>
</organism>
<reference evidence="4 5" key="1">
    <citation type="submission" date="2016-11" db="EMBL/GenBank/DDBJ databases">
        <title>Description of two novel members of the family Erysipelotrichaceae: Ileibacterium lipovorans gen. nov., sp. nov. and Dubosiella newyorkensis, gen. nov., sp. nov.</title>
        <authorList>
            <person name="Cox L.M."/>
            <person name="Sohn J."/>
            <person name="Tyrrell K.L."/>
            <person name="Citron D.M."/>
            <person name="Lawson P.A."/>
            <person name="Patel N.B."/>
            <person name="Iizumi T."/>
            <person name="Perez-Perez G.I."/>
            <person name="Goldstein E.J."/>
            <person name="Blaser M.J."/>
        </authorList>
    </citation>
    <scope>NUCLEOTIDE SEQUENCE [LARGE SCALE GENOMIC DNA]</scope>
    <source>
        <strain evidence="4 5">NYU-BL-A3</strain>
    </source>
</reference>
<dbReference type="Proteomes" id="UP000186341">
    <property type="component" value="Unassembled WGS sequence"/>
</dbReference>
<evidence type="ECO:0000313" key="4">
    <source>
        <dbReference type="EMBL" id="OLU37454.1"/>
    </source>
</evidence>
<feature type="region of interest" description="Disordered" evidence="1">
    <location>
        <begin position="324"/>
        <end position="347"/>
    </location>
</feature>